<evidence type="ECO:0000256" key="4">
    <source>
        <dbReference type="ARBA" id="ARBA00022840"/>
    </source>
</evidence>
<keyword evidence="3" id="KW-0547">Nucleotide-binding</keyword>
<sequence>MLTATDIHLRRGDNTVLKGVDFHLSMGEMIGLIGPNGAGKTSLLRCLVGLERPERGEIRLGDKSLAHWPARALASEIAYLAQSAACHWPMAVERIVALGRLPHLGSWQSPAATDVAAVKQAMAATDVAHLRHRQATALSGGEQARVQLARSLAVGARGLFADEPVAGLDPGHQIQVMELLRGHARSGHAVVIVLHDLTLAARYCSRLVLMAEGKVAAEGSPAEVMTPGNLAAVYGIAARIETHDTGLLVVPAGLAHSR</sequence>
<keyword evidence="2" id="KW-0813">Transport</keyword>
<dbReference type="EMBL" id="JAAIYP010000007">
    <property type="protein sequence ID" value="NFV78813.1"/>
    <property type="molecule type" value="Genomic_DNA"/>
</dbReference>
<comment type="caution">
    <text evidence="8">The sequence shown here is derived from an EMBL/GenBank/DDBJ whole genome shotgun (WGS) entry which is preliminary data.</text>
</comment>
<dbReference type="RefSeq" id="WP_163674111.1">
    <property type="nucleotide sequence ID" value="NZ_JAAIYP010000007.1"/>
</dbReference>
<comment type="similarity">
    <text evidence="1">Belongs to the ABC transporter superfamily.</text>
</comment>
<evidence type="ECO:0000256" key="3">
    <source>
        <dbReference type="ARBA" id="ARBA00022741"/>
    </source>
</evidence>
<dbReference type="GO" id="GO:0005524">
    <property type="term" value="F:ATP binding"/>
    <property type="evidence" value="ECO:0007669"/>
    <property type="project" value="UniProtKB-KW"/>
</dbReference>
<dbReference type="PROSITE" id="PS50893">
    <property type="entry name" value="ABC_TRANSPORTER_2"/>
    <property type="match status" value="1"/>
</dbReference>
<dbReference type="GO" id="GO:0016887">
    <property type="term" value="F:ATP hydrolysis activity"/>
    <property type="evidence" value="ECO:0007669"/>
    <property type="project" value="InterPro"/>
</dbReference>
<accession>A0A7C9UX56</accession>
<dbReference type="Pfam" id="PF00005">
    <property type="entry name" value="ABC_tran"/>
    <property type="match status" value="1"/>
</dbReference>
<dbReference type="PANTHER" id="PTHR42794">
    <property type="entry name" value="HEMIN IMPORT ATP-BINDING PROTEIN HMUV"/>
    <property type="match status" value="1"/>
</dbReference>
<dbReference type="InterPro" id="IPR017871">
    <property type="entry name" value="ABC_transporter-like_CS"/>
</dbReference>
<comment type="function">
    <text evidence="6">Part of the ABC transporter complex HmuTUV involved in hemin import. Responsible for energy coupling to the transport system.</text>
</comment>
<dbReference type="SUPFAM" id="SSF52540">
    <property type="entry name" value="P-loop containing nucleoside triphosphate hydrolases"/>
    <property type="match status" value="1"/>
</dbReference>
<evidence type="ECO:0000256" key="6">
    <source>
        <dbReference type="ARBA" id="ARBA00037066"/>
    </source>
</evidence>
<dbReference type="SMART" id="SM00382">
    <property type="entry name" value="AAA"/>
    <property type="match status" value="1"/>
</dbReference>
<evidence type="ECO:0000256" key="5">
    <source>
        <dbReference type="ARBA" id="ARBA00022967"/>
    </source>
</evidence>
<dbReference type="FunFam" id="3.40.50.300:FF:000134">
    <property type="entry name" value="Iron-enterobactin ABC transporter ATP-binding protein"/>
    <property type="match status" value="1"/>
</dbReference>
<dbReference type="PROSITE" id="PS00211">
    <property type="entry name" value="ABC_TRANSPORTER_1"/>
    <property type="match status" value="1"/>
</dbReference>
<name>A0A7C9UX56_9PROT</name>
<reference evidence="8 9" key="1">
    <citation type="submission" date="2020-02" db="EMBL/GenBank/DDBJ databases">
        <authorList>
            <person name="Dziuba M."/>
            <person name="Kuznetsov B."/>
            <person name="Mardanov A."/>
            <person name="Ravin N."/>
            <person name="Grouzdev D."/>
        </authorList>
    </citation>
    <scope>NUCLEOTIDE SEQUENCE [LARGE SCALE GENOMIC DNA]</scope>
    <source>
        <strain evidence="8 9">SpK</strain>
    </source>
</reference>
<keyword evidence="9" id="KW-1185">Reference proteome</keyword>
<dbReference type="Gene3D" id="3.40.50.300">
    <property type="entry name" value="P-loop containing nucleotide triphosphate hydrolases"/>
    <property type="match status" value="1"/>
</dbReference>
<organism evidence="8 9">
    <name type="scientific">Magnetospirillum aberrantis SpK</name>
    <dbReference type="NCBI Taxonomy" id="908842"/>
    <lineage>
        <taxon>Bacteria</taxon>
        <taxon>Pseudomonadati</taxon>
        <taxon>Pseudomonadota</taxon>
        <taxon>Alphaproteobacteria</taxon>
        <taxon>Rhodospirillales</taxon>
        <taxon>Rhodospirillaceae</taxon>
        <taxon>Magnetospirillum</taxon>
    </lineage>
</organism>
<dbReference type="InterPro" id="IPR003439">
    <property type="entry name" value="ABC_transporter-like_ATP-bd"/>
</dbReference>
<evidence type="ECO:0000313" key="8">
    <source>
        <dbReference type="EMBL" id="NFV78813.1"/>
    </source>
</evidence>
<dbReference type="InterPro" id="IPR027417">
    <property type="entry name" value="P-loop_NTPase"/>
</dbReference>
<evidence type="ECO:0000313" key="9">
    <source>
        <dbReference type="Proteomes" id="UP000480684"/>
    </source>
</evidence>
<dbReference type="PANTHER" id="PTHR42794:SF1">
    <property type="entry name" value="HEMIN IMPORT ATP-BINDING PROTEIN HMUV"/>
    <property type="match status" value="1"/>
</dbReference>
<dbReference type="AlphaFoldDB" id="A0A7C9UX56"/>
<keyword evidence="4 8" id="KW-0067">ATP-binding</keyword>
<dbReference type="InterPro" id="IPR003593">
    <property type="entry name" value="AAA+_ATPase"/>
</dbReference>
<protein>
    <submittedName>
        <fullName evidence="8">ABC transporter ATP-binding protein</fullName>
    </submittedName>
</protein>
<dbReference type="CDD" id="cd03214">
    <property type="entry name" value="ABC_Iron-Siderophores_B12_Hemin"/>
    <property type="match status" value="1"/>
</dbReference>
<keyword evidence="5" id="KW-1278">Translocase</keyword>
<evidence type="ECO:0000256" key="1">
    <source>
        <dbReference type="ARBA" id="ARBA00005417"/>
    </source>
</evidence>
<feature type="domain" description="ABC transporter" evidence="7">
    <location>
        <begin position="2"/>
        <end position="237"/>
    </location>
</feature>
<proteinExistence type="inferred from homology"/>
<gene>
    <name evidence="8" type="ORF">G4223_01605</name>
</gene>
<evidence type="ECO:0000256" key="2">
    <source>
        <dbReference type="ARBA" id="ARBA00022448"/>
    </source>
</evidence>
<dbReference type="Proteomes" id="UP000480684">
    <property type="component" value="Unassembled WGS sequence"/>
</dbReference>
<evidence type="ECO:0000259" key="7">
    <source>
        <dbReference type="PROSITE" id="PS50893"/>
    </source>
</evidence>